<dbReference type="PRINTS" id="PR00038">
    <property type="entry name" value="HTHLUXR"/>
</dbReference>
<evidence type="ECO:0000256" key="4">
    <source>
        <dbReference type="SAM" id="MobiDB-lite"/>
    </source>
</evidence>
<dbReference type="SMART" id="SM00421">
    <property type="entry name" value="HTH_LUXR"/>
    <property type="match status" value="1"/>
</dbReference>
<evidence type="ECO:0000313" key="6">
    <source>
        <dbReference type="EMBL" id="SKA10261.1"/>
    </source>
</evidence>
<dbReference type="PANTHER" id="PTHR44688:SF16">
    <property type="entry name" value="DNA-BINDING TRANSCRIPTIONAL ACTIVATOR DEVR_DOSR"/>
    <property type="match status" value="1"/>
</dbReference>
<protein>
    <submittedName>
        <fullName evidence="6">Response regulator containing a CheY-like receiver domain and an HTH DNA-binding domain</fullName>
    </submittedName>
</protein>
<dbReference type="GO" id="GO:0006355">
    <property type="term" value="P:regulation of DNA-templated transcription"/>
    <property type="evidence" value="ECO:0007669"/>
    <property type="project" value="InterPro"/>
</dbReference>
<gene>
    <name evidence="6" type="ORF">SAMN02745673_02456</name>
</gene>
<dbReference type="EMBL" id="FUWS01000006">
    <property type="protein sequence ID" value="SKA10261.1"/>
    <property type="molecule type" value="Genomic_DNA"/>
</dbReference>
<dbReference type="SUPFAM" id="SSF46894">
    <property type="entry name" value="C-terminal effector domain of the bipartite response regulators"/>
    <property type="match status" value="1"/>
</dbReference>
<dbReference type="STRING" id="1122192.SAMN02745673_02456"/>
<proteinExistence type="predicted"/>
<dbReference type="PROSITE" id="PS50043">
    <property type="entry name" value="HTH_LUXR_2"/>
    <property type="match status" value="1"/>
</dbReference>
<dbReference type="GO" id="GO:0003677">
    <property type="term" value="F:DNA binding"/>
    <property type="evidence" value="ECO:0007669"/>
    <property type="project" value="UniProtKB-KW"/>
</dbReference>
<dbReference type="InterPro" id="IPR000792">
    <property type="entry name" value="Tscrpt_reg_LuxR_C"/>
</dbReference>
<reference evidence="6 7" key="1">
    <citation type="submission" date="2017-02" db="EMBL/GenBank/DDBJ databases">
        <authorList>
            <person name="Peterson S.W."/>
        </authorList>
    </citation>
    <scope>NUCLEOTIDE SEQUENCE [LARGE SCALE GENOMIC DNA]</scope>
    <source>
        <strain evidence="6 7">DSM 45154</strain>
    </source>
</reference>
<dbReference type="InterPro" id="IPR027417">
    <property type="entry name" value="P-loop_NTPase"/>
</dbReference>
<organism evidence="6 7">
    <name type="scientific">Marinactinospora thermotolerans DSM 45154</name>
    <dbReference type="NCBI Taxonomy" id="1122192"/>
    <lineage>
        <taxon>Bacteria</taxon>
        <taxon>Bacillati</taxon>
        <taxon>Actinomycetota</taxon>
        <taxon>Actinomycetes</taxon>
        <taxon>Streptosporangiales</taxon>
        <taxon>Nocardiopsidaceae</taxon>
        <taxon>Marinactinospora</taxon>
    </lineage>
</organism>
<dbReference type="InterPro" id="IPR016032">
    <property type="entry name" value="Sig_transdc_resp-reg_C-effctor"/>
</dbReference>
<evidence type="ECO:0000313" key="7">
    <source>
        <dbReference type="Proteomes" id="UP000190637"/>
    </source>
</evidence>
<keyword evidence="3" id="KW-0804">Transcription</keyword>
<evidence type="ECO:0000256" key="3">
    <source>
        <dbReference type="ARBA" id="ARBA00023163"/>
    </source>
</evidence>
<dbReference type="Pfam" id="PF00196">
    <property type="entry name" value="GerE"/>
    <property type="match status" value="1"/>
</dbReference>
<keyword evidence="2 6" id="KW-0238">DNA-binding</keyword>
<sequence>MNSALMGRPHIPTARTPPLRGRQREMAMVVDALENSWARESTFIFVEGTIGSGKTRFLRECIETARDMGLGVSRRNLLHGPASRLPEEGEGDGRGLVVIDDADLLSVLEIDGLVSSEKGRGRQGVVWLVARRVGNCSRHLHSRLSLPGDEILHIPLGSIPPAEAAVLAADLLGAPLSLPVAELVRRTGGHPKLLVELLNGMLEEQTLLVTSAEVRLLEDRLPERLYRWVKAVLDESSPQCRQFLRVAAALGDRMSLDRVRAMLGLRLVELLPLIDEARALGLMTTSPDLTFHSPLVHQVLSAMVPSELRRILRREVGGPQQHEGGGVLLSEAKTRRLTDKERAIVRLLAQGMTNGQVARRLTISPNTVNYHLKKLFRHYGVNSRVELLNAVGED</sequence>
<evidence type="ECO:0000259" key="5">
    <source>
        <dbReference type="PROSITE" id="PS50043"/>
    </source>
</evidence>
<evidence type="ECO:0000256" key="2">
    <source>
        <dbReference type="ARBA" id="ARBA00023125"/>
    </source>
</evidence>
<dbReference type="Gene3D" id="1.10.10.10">
    <property type="entry name" value="Winged helix-like DNA-binding domain superfamily/Winged helix DNA-binding domain"/>
    <property type="match status" value="1"/>
</dbReference>
<dbReference type="AlphaFoldDB" id="A0A1T4R3K6"/>
<feature type="region of interest" description="Disordered" evidence="4">
    <location>
        <begin position="1"/>
        <end position="20"/>
    </location>
</feature>
<dbReference type="SUPFAM" id="SSF52540">
    <property type="entry name" value="P-loop containing nucleoside triphosphate hydrolases"/>
    <property type="match status" value="1"/>
</dbReference>
<dbReference type="InterPro" id="IPR036388">
    <property type="entry name" value="WH-like_DNA-bd_sf"/>
</dbReference>
<evidence type="ECO:0000256" key="1">
    <source>
        <dbReference type="ARBA" id="ARBA00023015"/>
    </source>
</evidence>
<dbReference type="Proteomes" id="UP000190637">
    <property type="component" value="Unassembled WGS sequence"/>
</dbReference>
<dbReference type="RefSeq" id="WP_235000950.1">
    <property type="nucleotide sequence ID" value="NZ_FUWS01000006.1"/>
</dbReference>
<dbReference type="PANTHER" id="PTHR44688">
    <property type="entry name" value="DNA-BINDING TRANSCRIPTIONAL ACTIVATOR DEVR_DOSR"/>
    <property type="match status" value="1"/>
</dbReference>
<accession>A0A1T4R3K6</accession>
<keyword evidence="7" id="KW-1185">Reference proteome</keyword>
<dbReference type="CDD" id="cd06170">
    <property type="entry name" value="LuxR_C_like"/>
    <property type="match status" value="1"/>
</dbReference>
<keyword evidence="1" id="KW-0805">Transcription regulation</keyword>
<name>A0A1T4R3K6_9ACTN</name>
<feature type="domain" description="HTH luxR-type" evidence="5">
    <location>
        <begin position="330"/>
        <end position="394"/>
    </location>
</feature>